<dbReference type="Proteomes" id="UP000245535">
    <property type="component" value="Unassembled WGS sequence"/>
</dbReference>
<dbReference type="InterPro" id="IPR032466">
    <property type="entry name" value="Metal_Hydrolase"/>
</dbReference>
<feature type="binding site" evidence="1">
    <location>
        <position position="137"/>
    </location>
    <ligand>
        <name>a divalent metal cation</name>
        <dbReference type="ChEBI" id="CHEBI:60240"/>
        <label>2</label>
    </ligand>
</feature>
<dbReference type="RefSeq" id="WP_158281368.1">
    <property type="nucleotide sequence ID" value="NZ_QGDO01000001.1"/>
</dbReference>
<feature type="binding site" evidence="1">
    <location>
        <position position="78"/>
    </location>
    <ligand>
        <name>a divalent metal cation</name>
        <dbReference type="ChEBI" id="CHEBI:60240"/>
        <label>1</label>
    </ligand>
</feature>
<dbReference type="AlphaFoldDB" id="A0A315ZFK2"/>
<feature type="binding site" evidence="1">
    <location>
        <position position="113"/>
    </location>
    <ligand>
        <name>a divalent metal cation</name>
        <dbReference type="ChEBI" id="CHEBI:60240"/>
        <label>2</label>
    </ligand>
</feature>
<dbReference type="GO" id="GO:0046872">
    <property type="term" value="F:metal ion binding"/>
    <property type="evidence" value="ECO:0007669"/>
    <property type="project" value="UniProtKB-KW"/>
</dbReference>
<proteinExistence type="predicted"/>
<dbReference type="PANTHER" id="PTHR46124">
    <property type="entry name" value="D-AMINOACYL-TRNA DEACYLASE"/>
    <property type="match status" value="1"/>
</dbReference>
<comment type="caution">
    <text evidence="2">The sequence shown here is derived from an EMBL/GenBank/DDBJ whole genome shotgun (WGS) entry which is preliminary data.</text>
</comment>
<evidence type="ECO:0000256" key="1">
    <source>
        <dbReference type="PIRSR" id="PIRSR005902-1"/>
    </source>
</evidence>
<dbReference type="Pfam" id="PF01026">
    <property type="entry name" value="TatD_DNase"/>
    <property type="match status" value="1"/>
</dbReference>
<dbReference type="PIRSF" id="PIRSF005902">
    <property type="entry name" value="DNase_TatD"/>
    <property type="match status" value="1"/>
</dbReference>
<dbReference type="OrthoDB" id="664222at2"/>
<accession>A0A315ZFK2</accession>
<dbReference type="EMBL" id="QGDO01000001">
    <property type="protein sequence ID" value="PWJ43943.1"/>
    <property type="molecule type" value="Genomic_DNA"/>
</dbReference>
<dbReference type="GO" id="GO:0005829">
    <property type="term" value="C:cytosol"/>
    <property type="evidence" value="ECO:0007669"/>
    <property type="project" value="TreeGrafter"/>
</dbReference>
<keyword evidence="3" id="KW-1185">Reference proteome</keyword>
<protein>
    <submittedName>
        <fullName evidence="2">TatD DNase family protein</fullName>
    </submittedName>
</protein>
<dbReference type="InterPro" id="IPR001130">
    <property type="entry name" value="TatD-like"/>
</dbReference>
<dbReference type="Gene3D" id="3.20.20.140">
    <property type="entry name" value="Metal-dependent hydrolases"/>
    <property type="match status" value="1"/>
</dbReference>
<dbReference type="GO" id="GO:0016788">
    <property type="term" value="F:hydrolase activity, acting on ester bonds"/>
    <property type="evidence" value="ECO:0007669"/>
    <property type="project" value="InterPro"/>
</dbReference>
<dbReference type="SUPFAM" id="SSF51556">
    <property type="entry name" value="Metallo-dependent hydrolases"/>
    <property type="match status" value="1"/>
</dbReference>
<name>A0A315ZFK2_SEDFL</name>
<evidence type="ECO:0000313" key="3">
    <source>
        <dbReference type="Proteomes" id="UP000245535"/>
    </source>
</evidence>
<reference evidence="2 3" key="1">
    <citation type="submission" date="2018-03" db="EMBL/GenBank/DDBJ databases">
        <title>Genomic Encyclopedia of Archaeal and Bacterial Type Strains, Phase II (KMG-II): from individual species to whole genera.</title>
        <authorList>
            <person name="Goeker M."/>
        </authorList>
    </citation>
    <scope>NUCLEOTIDE SEQUENCE [LARGE SCALE GENOMIC DNA]</scope>
    <source>
        <strain evidence="2 3">DSM 28229</strain>
    </source>
</reference>
<sequence length="226" mass="26664">MTETNYPFVDIHTHFNGKRGAEQISIQNIFIQDFEQNSFEIPFSVGWHPWDYNKVEKVNWNEFLKSIENESDLLAIGESGLDKAIEVSLDFQKEIFLKHIELSEELKKPLIIHCVRAYSEILEIRKSSKAQMPWIIHGFNANIQIAKQCIQKGIIPSFGAFLFNEKTKAFRTIRELKGELFFLETDDQEKYEIKDIYNQVAQIHRIELEELKENIYITFKRLFDLS</sequence>
<gene>
    <name evidence="2" type="ORF">BC781_101293</name>
</gene>
<dbReference type="PANTHER" id="PTHR46124:SF2">
    <property type="entry name" value="D-AMINOACYL-TRNA DEACYLASE"/>
    <property type="match status" value="1"/>
</dbReference>
<keyword evidence="1" id="KW-0479">Metal-binding</keyword>
<feature type="binding site" evidence="1">
    <location>
        <position position="186"/>
    </location>
    <ligand>
        <name>a divalent metal cation</name>
        <dbReference type="ChEBI" id="CHEBI:60240"/>
        <label>1</label>
    </ligand>
</feature>
<organism evidence="2 3">
    <name type="scientific">Sediminitomix flava</name>
    <dbReference type="NCBI Taxonomy" id="379075"/>
    <lineage>
        <taxon>Bacteria</taxon>
        <taxon>Pseudomonadati</taxon>
        <taxon>Bacteroidota</taxon>
        <taxon>Cytophagia</taxon>
        <taxon>Cytophagales</taxon>
        <taxon>Flammeovirgaceae</taxon>
        <taxon>Sediminitomix</taxon>
    </lineage>
</organism>
<evidence type="ECO:0000313" key="2">
    <source>
        <dbReference type="EMBL" id="PWJ43943.1"/>
    </source>
</evidence>